<reference evidence="1 2" key="1">
    <citation type="journal article" date="2012" name="BMC Genomics">
        <title>Comparative genomic analysis and phylogenetic position of Theileria equi.</title>
        <authorList>
            <person name="Kappmeyer L.S."/>
            <person name="Thiagarajan M."/>
            <person name="Herndon D.R."/>
            <person name="Ramsay J.D."/>
            <person name="Caler E."/>
            <person name="Djikeng A."/>
            <person name="Gillespie J.J."/>
            <person name="Lau A.O."/>
            <person name="Roalson E.H."/>
            <person name="Silva J.C."/>
            <person name="Silva M.G."/>
            <person name="Suarez C.E."/>
            <person name="Ueti M.W."/>
            <person name="Nene V.M."/>
            <person name="Mealey R.H."/>
            <person name="Knowles D.P."/>
            <person name="Brayton K.A."/>
        </authorList>
    </citation>
    <scope>NUCLEOTIDE SEQUENCE [LARGE SCALE GENOMIC DNA]</scope>
    <source>
        <strain evidence="1 2">WA</strain>
    </source>
</reference>
<accession>L0AW68</accession>
<dbReference type="VEuPathDB" id="PiroplasmaDB:BEWA_026910"/>
<keyword evidence="2" id="KW-1185">Reference proteome</keyword>
<protein>
    <submittedName>
        <fullName evidence="1">Uncharacterized protein</fullName>
    </submittedName>
</protein>
<dbReference type="EMBL" id="CP001669">
    <property type="protein sequence ID" value="AFZ79842.1"/>
    <property type="molecule type" value="Genomic_DNA"/>
</dbReference>
<evidence type="ECO:0000313" key="1">
    <source>
        <dbReference type="EMBL" id="AFZ79842.1"/>
    </source>
</evidence>
<organism evidence="1 2">
    <name type="scientific">Theileria equi strain WA</name>
    <dbReference type="NCBI Taxonomy" id="1537102"/>
    <lineage>
        <taxon>Eukaryota</taxon>
        <taxon>Sar</taxon>
        <taxon>Alveolata</taxon>
        <taxon>Apicomplexa</taxon>
        <taxon>Aconoidasida</taxon>
        <taxon>Piroplasmida</taxon>
        <taxon>Theileriidae</taxon>
        <taxon>Theileria</taxon>
    </lineage>
</organism>
<dbReference type="RefSeq" id="XP_004829508.1">
    <property type="nucleotide sequence ID" value="XM_004829451.1"/>
</dbReference>
<gene>
    <name evidence="1" type="ORF">BEWA_026910</name>
</gene>
<dbReference type="eggNOG" id="ENOG502QXRB">
    <property type="taxonomic scope" value="Eukaryota"/>
</dbReference>
<evidence type="ECO:0000313" key="2">
    <source>
        <dbReference type="Proteomes" id="UP000031512"/>
    </source>
</evidence>
<dbReference type="Proteomes" id="UP000031512">
    <property type="component" value="Chromosome 1"/>
</dbReference>
<dbReference type="GeneID" id="15805916"/>
<sequence>MDGSNGLELDTCMKSHEVAVGTRRYFGHERSIELIKRLKSYLDIYYSNIFFRLDPVLLKKDYSKDGTCSIEALDSLPDRETALEDIVNGSVLYGPSLLALFKIPGGSAIGSLLIFPLSVGVPGCNSNIVSNNLIDAIIGISDDCLKASKEDITRIKSELEIEFKGEETKYSPGVINKFDEHLNCFMDSKSLISVYFDTKDFCLYEINFSSALNYM</sequence>
<proteinExistence type="predicted"/>
<dbReference type="AlphaFoldDB" id="L0AW68"/>
<dbReference type="KEGG" id="beq:BEWA_026910"/>
<name>L0AW68_THEEQ</name>